<dbReference type="InterPro" id="IPR038144">
    <property type="entry name" value="IPI"/>
</dbReference>
<name>A0ABW1DH50_9DEIO</name>
<comment type="caution">
    <text evidence="1">The sequence shown here is derived from an EMBL/GenBank/DDBJ whole genome shotgun (WGS) entry which is preliminary data.</text>
</comment>
<organism evidence="1 2">
    <name type="scientific">Deinococcus petrolearius</name>
    <dbReference type="NCBI Taxonomy" id="1751295"/>
    <lineage>
        <taxon>Bacteria</taxon>
        <taxon>Thermotogati</taxon>
        <taxon>Deinococcota</taxon>
        <taxon>Deinococci</taxon>
        <taxon>Deinococcales</taxon>
        <taxon>Deinococcaceae</taxon>
        <taxon>Deinococcus</taxon>
    </lineage>
</organism>
<keyword evidence="2" id="KW-1185">Reference proteome</keyword>
<sequence length="123" mass="13409">MNPDRRAFARHLRARAAAAVREGGTFRFDLRLTNTARAPLQQGYGACEPVVVSREDTGEVVWQRGNDPCPAVLLGLNLQPGETFTLGTRWNGRDSLGAPAAPGRYRVRTALWGFGATASFRVP</sequence>
<accession>A0ABW1DH50</accession>
<dbReference type="Gene3D" id="2.60.40.2360">
    <property type="entry name" value="Intracellular proteinase inhibitor BsuPI"/>
    <property type="match status" value="1"/>
</dbReference>
<protein>
    <recommendedName>
        <fullName evidence="3">Intracellular proteinase inhibitor BsuPI domain-containing protein</fullName>
    </recommendedName>
</protein>
<gene>
    <name evidence="1" type="ORF">ACFPQ6_04315</name>
</gene>
<evidence type="ECO:0000313" key="2">
    <source>
        <dbReference type="Proteomes" id="UP001595979"/>
    </source>
</evidence>
<dbReference type="Proteomes" id="UP001595979">
    <property type="component" value="Unassembled WGS sequence"/>
</dbReference>
<evidence type="ECO:0008006" key="3">
    <source>
        <dbReference type="Google" id="ProtNLM"/>
    </source>
</evidence>
<proteinExistence type="predicted"/>
<reference evidence="2" key="1">
    <citation type="journal article" date="2019" name="Int. J. Syst. Evol. Microbiol.">
        <title>The Global Catalogue of Microorganisms (GCM) 10K type strain sequencing project: providing services to taxonomists for standard genome sequencing and annotation.</title>
        <authorList>
            <consortium name="The Broad Institute Genomics Platform"/>
            <consortium name="The Broad Institute Genome Sequencing Center for Infectious Disease"/>
            <person name="Wu L."/>
            <person name="Ma J."/>
        </authorList>
    </citation>
    <scope>NUCLEOTIDE SEQUENCE [LARGE SCALE GENOMIC DNA]</scope>
    <source>
        <strain evidence="2">CGMCC 1.15053</strain>
    </source>
</reference>
<dbReference type="RefSeq" id="WP_380046748.1">
    <property type="nucleotide sequence ID" value="NZ_JBHSOH010000005.1"/>
</dbReference>
<dbReference type="EMBL" id="JBHSOH010000005">
    <property type="protein sequence ID" value="MFC5847525.1"/>
    <property type="molecule type" value="Genomic_DNA"/>
</dbReference>
<evidence type="ECO:0000313" key="1">
    <source>
        <dbReference type="EMBL" id="MFC5847525.1"/>
    </source>
</evidence>